<keyword evidence="3" id="KW-1185">Reference proteome</keyword>
<proteinExistence type="predicted"/>
<reference evidence="2" key="1">
    <citation type="submission" date="2020-09" db="EMBL/GenBank/DDBJ databases">
        <title>A novel bacterium of genus Neiella, isolated from South China Sea.</title>
        <authorList>
            <person name="Huang H."/>
            <person name="Mo K."/>
            <person name="Hu Y."/>
        </authorList>
    </citation>
    <scope>NUCLEOTIDE SEQUENCE</scope>
    <source>
        <strain evidence="2">HB171785</strain>
    </source>
</reference>
<feature type="chain" id="PRO_5035311043" evidence="1">
    <location>
        <begin position="21"/>
        <end position="119"/>
    </location>
</feature>
<comment type="caution">
    <text evidence="2">The sequence shown here is derived from an EMBL/GenBank/DDBJ whole genome shotgun (WGS) entry which is preliminary data.</text>
</comment>
<feature type="signal peptide" evidence="1">
    <location>
        <begin position="1"/>
        <end position="20"/>
    </location>
</feature>
<accession>A0A8J6QNS6</accession>
<evidence type="ECO:0000313" key="2">
    <source>
        <dbReference type="EMBL" id="MBD1388054.1"/>
    </source>
</evidence>
<name>A0A8J6QNS6_9GAMM</name>
<sequence length="119" mass="13663">MKKVMLWMLAIILLMLAAKNDQVLKTIGDKPQQWFAVIKAHIAGVADYQQQHFIDALEEHRLPLSPRERNYINNISKSSGDLLMFMNRHCDQQGGHLVLEDQHLTTVCKTAQQLVLLDE</sequence>
<dbReference type="EMBL" id="JACXAF010000001">
    <property type="protein sequence ID" value="MBD1388054.1"/>
    <property type="molecule type" value="Genomic_DNA"/>
</dbReference>
<dbReference type="RefSeq" id="WP_191143171.1">
    <property type="nucleotide sequence ID" value="NZ_JACXAF010000001.1"/>
</dbReference>
<protein>
    <submittedName>
        <fullName evidence="2">Uncharacterized protein</fullName>
    </submittedName>
</protein>
<evidence type="ECO:0000256" key="1">
    <source>
        <dbReference type="SAM" id="SignalP"/>
    </source>
</evidence>
<organism evidence="2 3">
    <name type="scientific">Neiella litorisoli</name>
    <dbReference type="NCBI Taxonomy" id="2771431"/>
    <lineage>
        <taxon>Bacteria</taxon>
        <taxon>Pseudomonadati</taxon>
        <taxon>Pseudomonadota</taxon>
        <taxon>Gammaproteobacteria</taxon>
        <taxon>Alteromonadales</taxon>
        <taxon>Echinimonadaceae</taxon>
        <taxon>Neiella</taxon>
    </lineage>
</organism>
<gene>
    <name evidence="2" type="ORF">IC617_01305</name>
</gene>
<dbReference type="AlphaFoldDB" id="A0A8J6QNS6"/>
<keyword evidence="1" id="KW-0732">Signal</keyword>
<dbReference type="Proteomes" id="UP000638014">
    <property type="component" value="Unassembled WGS sequence"/>
</dbReference>
<evidence type="ECO:0000313" key="3">
    <source>
        <dbReference type="Proteomes" id="UP000638014"/>
    </source>
</evidence>